<dbReference type="AlphaFoldDB" id="A0A1K1T410"/>
<protein>
    <submittedName>
        <fullName evidence="1">Uncharacterized protein</fullName>
    </submittedName>
</protein>
<dbReference type="STRING" id="1004.SAMN05661012_06764"/>
<dbReference type="Proteomes" id="UP000183788">
    <property type="component" value="Unassembled WGS sequence"/>
</dbReference>
<accession>A0A1K1T410</accession>
<evidence type="ECO:0000313" key="2">
    <source>
        <dbReference type="Proteomes" id="UP000183788"/>
    </source>
</evidence>
<gene>
    <name evidence="1" type="ORF">SAMN05661012_06764</name>
</gene>
<sequence length="763" mass="89009">MLSLTLPDQNEEFCNETIHNYDQLTEDTLKQALLSIIGRFGISYENIQENEDMLNGLIFALTVDNLSMAGGMAINELERRSYHTSRMSETYGLLLSKYLDAIFRNNPILGREISERLFYDHRYRLPFFRRVVLHNISIHFKEYKGLFAELIEPNDPHQLFTGYTYRTELFNLLKSNQKELNSKEALLLEEIIAQGPQDEKEIDEDRLTYWQAPWLLALNQREPFDHLYTTVKKRHELKDWDIDPSRTITLKNGSIPPMSSEQLLDMEDSDLVLYLMKFNPKNRWEEPNISGLARILEAAVALKPIKFINALLLYLPVPYIYIHYVLYALLEYGKKNKDDFDWASIIRFTLIYIKQNDFESEARFLKQDSWHADKNWICSVASVLVSEVCSNDDYVRVHQLLPICRQIIIKVNQHLEVSDFSVPSNNDYLSKSFNSDSGKLLRACIDYSLCRPRLTNIESPDWEEDICCIFNRFIAGGDSDSYTLLGCYWPQLNYLQPTWLDTQITELIQLPQPQWTAFMGGLLSSSAPGTMEKLDLFLPHYYRGIDTHLQLINFGYNGFATHLTSLFFWQLDNIKEDSLIVRYLSNMPMEAIKDLLHAVWFNEEYLASLAIKERQQLEERVIALIQLIHKTYSDSSDTEVLEMRRSTVNLVYFIAELNEENAEMIRIAIQLITKSYHSSNILKKLHELMSKGDHQKSAQYLASILDMMTFREHPLEGDQHQLEAMIQFLFNHNQIETASTLCNRLSRSNYAFAKTLYLKNTAT</sequence>
<evidence type="ECO:0000313" key="1">
    <source>
        <dbReference type="EMBL" id="SFW91314.1"/>
    </source>
</evidence>
<reference evidence="1 2" key="1">
    <citation type="submission" date="2016-11" db="EMBL/GenBank/DDBJ databases">
        <authorList>
            <person name="Jaros S."/>
            <person name="Januszkiewicz K."/>
            <person name="Wedrychowicz H."/>
        </authorList>
    </citation>
    <scope>NUCLEOTIDE SEQUENCE [LARGE SCALE GENOMIC DNA]</scope>
    <source>
        <strain evidence="1 2">DSM 784</strain>
    </source>
</reference>
<proteinExistence type="predicted"/>
<dbReference type="EMBL" id="FPIZ01000069">
    <property type="protein sequence ID" value="SFW91314.1"/>
    <property type="molecule type" value="Genomic_DNA"/>
</dbReference>
<organism evidence="1 2">
    <name type="scientific">Chitinophaga sancti</name>
    <dbReference type="NCBI Taxonomy" id="1004"/>
    <lineage>
        <taxon>Bacteria</taxon>
        <taxon>Pseudomonadati</taxon>
        <taxon>Bacteroidota</taxon>
        <taxon>Chitinophagia</taxon>
        <taxon>Chitinophagales</taxon>
        <taxon>Chitinophagaceae</taxon>
        <taxon>Chitinophaga</taxon>
    </lineage>
</organism>
<name>A0A1K1T410_9BACT</name>